<sequence>MLALLSREWWTKARDLASNQFISSLAYLFAMRKKVAQRDGVMDERVQSPSDMLAPTSRRIASTRLSADSRRRRRESAGSLSSFCCVSGLFYEIFKRKASMQASVVSFMHANARNSRAVMGALSTF</sequence>
<evidence type="ECO:0000313" key="1">
    <source>
        <dbReference type="EMBL" id="GBP89393.1"/>
    </source>
</evidence>
<proteinExistence type="predicted"/>
<evidence type="ECO:0000313" key="2">
    <source>
        <dbReference type="Proteomes" id="UP000299102"/>
    </source>
</evidence>
<protein>
    <submittedName>
        <fullName evidence="1">Uncharacterized protein</fullName>
    </submittedName>
</protein>
<accession>A0A4C1ZRL8</accession>
<dbReference type="AlphaFoldDB" id="A0A4C1ZRL8"/>
<organism evidence="1 2">
    <name type="scientific">Eumeta variegata</name>
    <name type="common">Bagworm moth</name>
    <name type="synonym">Eumeta japonica</name>
    <dbReference type="NCBI Taxonomy" id="151549"/>
    <lineage>
        <taxon>Eukaryota</taxon>
        <taxon>Metazoa</taxon>
        <taxon>Ecdysozoa</taxon>
        <taxon>Arthropoda</taxon>
        <taxon>Hexapoda</taxon>
        <taxon>Insecta</taxon>
        <taxon>Pterygota</taxon>
        <taxon>Neoptera</taxon>
        <taxon>Endopterygota</taxon>
        <taxon>Lepidoptera</taxon>
        <taxon>Glossata</taxon>
        <taxon>Ditrysia</taxon>
        <taxon>Tineoidea</taxon>
        <taxon>Psychidae</taxon>
        <taxon>Oiketicinae</taxon>
        <taxon>Eumeta</taxon>
    </lineage>
</organism>
<keyword evidence="2" id="KW-1185">Reference proteome</keyword>
<name>A0A4C1ZRL8_EUMVA</name>
<gene>
    <name evidence="1" type="ORF">EVAR_100165_1</name>
</gene>
<dbReference type="Proteomes" id="UP000299102">
    <property type="component" value="Unassembled WGS sequence"/>
</dbReference>
<reference evidence="1 2" key="1">
    <citation type="journal article" date="2019" name="Commun. Biol.">
        <title>The bagworm genome reveals a unique fibroin gene that provides high tensile strength.</title>
        <authorList>
            <person name="Kono N."/>
            <person name="Nakamura H."/>
            <person name="Ohtoshi R."/>
            <person name="Tomita M."/>
            <person name="Numata K."/>
            <person name="Arakawa K."/>
        </authorList>
    </citation>
    <scope>NUCLEOTIDE SEQUENCE [LARGE SCALE GENOMIC DNA]</scope>
</reference>
<dbReference type="EMBL" id="BGZK01001999">
    <property type="protein sequence ID" value="GBP89393.1"/>
    <property type="molecule type" value="Genomic_DNA"/>
</dbReference>
<comment type="caution">
    <text evidence="1">The sequence shown here is derived from an EMBL/GenBank/DDBJ whole genome shotgun (WGS) entry which is preliminary data.</text>
</comment>